<evidence type="ECO:0000313" key="2">
    <source>
        <dbReference type="EMBL" id="OBA24978.1"/>
    </source>
</evidence>
<reference evidence="3" key="1">
    <citation type="journal article" date="2016" name="Proc. Natl. Acad. Sci. U.S.A.">
        <title>Comparative genomics of biotechnologically important yeasts.</title>
        <authorList>
            <person name="Riley R."/>
            <person name="Haridas S."/>
            <person name="Wolfe K.H."/>
            <person name="Lopes M.R."/>
            <person name="Hittinger C.T."/>
            <person name="Goeker M."/>
            <person name="Salamov A.A."/>
            <person name="Wisecaver J.H."/>
            <person name="Long T.M."/>
            <person name="Calvey C.H."/>
            <person name="Aerts A.L."/>
            <person name="Barry K.W."/>
            <person name="Choi C."/>
            <person name="Clum A."/>
            <person name="Coughlan A.Y."/>
            <person name="Deshpande S."/>
            <person name="Douglass A.P."/>
            <person name="Hanson S.J."/>
            <person name="Klenk H.-P."/>
            <person name="LaButti K.M."/>
            <person name="Lapidus A."/>
            <person name="Lindquist E.A."/>
            <person name="Lipzen A.M."/>
            <person name="Meier-Kolthoff J.P."/>
            <person name="Ohm R.A."/>
            <person name="Otillar R.P."/>
            <person name="Pangilinan J.L."/>
            <person name="Peng Y."/>
            <person name="Rokas A."/>
            <person name="Rosa C.A."/>
            <person name="Scheuner C."/>
            <person name="Sibirny A.A."/>
            <person name="Slot J.C."/>
            <person name="Stielow J.B."/>
            <person name="Sun H."/>
            <person name="Kurtzman C.P."/>
            <person name="Blackwell M."/>
            <person name="Grigoriev I.V."/>
            <person name="Jeffries T.W."/>
        </authorList>
    </citation>
    <scope>NUCLEOTIDE SEQUENCE [LARGE SCALE GENOMIC DNA]</scope>
    <source>
        <strain evidence="3">NRRL Y-1626</strain>
    </source>
</reference>
<accession>A0A1B7T8E1</accession>
<dbReference type="EMBL" id="LXPE01000309">
    <property type="protein sequence ID" value="OBA24978.1"/>
    <property type="molecule type" value="Genomic_DNA"/>
</dbReference>
<dbReference type="AlphaFoldDB" id="A0A1B7T8E1"/>
<feature type="region of interest" description="Disordered" evidence="1">
    <location>
        <begin position="260"/>
        <end position="279"/>
    </location>
</feature>
<organism evidence="2 3">
    <name type="scientific">Hanseniaspora valbyensis NRRL Y-1626</name>
    <dbReference type="NCBI Taxonomy" id="766949"/>
    <lineage>
        <taxon>Eukaryota</taxon>
        <taxon>Fungi</taxon>
        <taxon>Dikarya</taxon>
        <taxon>Ascomycota</taxon>
        <taxon>Saccharomycotina</taxon>
        <taxon>Saccharomycetes</taxon>
        <taxon>Saccharomycodales</taxon>
        <taxon>Saccharomycodaceae</taxon>
        <taxon>Hanseniaspora</taxon>
    </lineage>
</organism>
<proteinExistence type="predicted"/>
<name>A0A1B7T8E1_9ASCO</name>
<evidence type="ECO:0000256" key="1">
    <source>
        <dbReference type="SAM" id="MobiDB-lite"/>
    </source>
</evidence>
<keyword evidence="3" id="KW-1185">Reference proteome</keyword>
<protein>
    <submittedName>
        <fullName evidence="2">Uncharacterized protein</fullName>
    </submittedName>
</protein>
<comment type="caution">
    <text evidence="2">The sequence shown here is derived from an EMBL/GenBank/DDBJ whole genome shotgun (WGS) entry which is preliminary data.</text>
</comment>
<dbReference type="Proteomes" id="UP000092321">
    <property type="component" value="Unassembled WGS sequence"/>
</dbReference>
<evidence type="ECO:0000313" key="3">
    <source>
        <dbReference type="Proteomes" id="UP000092321"/>
    </source>
</evidence>
<sequence>MPIECRLLERVILAQFMDIMNISNINNNNIKFVKHVCYKVCISSNMDNCNNGMLKFPVWLITSLYNFINKLVVEESVLKFMKFFFYQFLSGGNLVYMLPNAEVYRRTSHLNKKKKMKKNKEKGKDECLDLLDSDCHRILKKLCFFYIIMLVLIKESKSIHDSKEKEKRDNDITEESYSDIYNTTVFSHFEDDFNININKNRKQDNSKINNNINNPLDIYLKNIFTDINGNFYIILNKDMPSFKDSLLRNLQSVVVDDNKFDKTNEKENNNNHRKNSNNK</sequence>
<gene>
    <name evidence="2" type="ORF">HANVADRAFT_63968</name>
</gene>
<feature type="compositionally biased region" description="Basic and acidic residues" evidence="1">
    <location>
        <begin position="260"/>
        <end position="270"/>
    </location>
</feature>